<evidence type="ECO:0000256" key="4">
    <source>
        <dbReference type="ARBA" id="ARBA00022741"/>
    </source>
</evidence>
<dbReference type="PROSITE" id="PS00108">
    <property type="entry name" value="PROTEIN_KINASE_ST"/>
    <property type="match status" value="1"/>
</dbReference>
<dbReference type="PANTHER" id="PTHR44329:SF285">
    <property type="entry name" value="V-MOS MOLONEY MURINE SARCOMA VIRAL ONCO HOMOLOG"/>
    <property type="match status" value="1"/>
</dbReference>
<evidence type="ECO:0000313" key="13">
    <source>
        <dbReference type="EMBL" id="KAI7837348.1"/>
    </source>
</evidence>
<accession>A0AAD5H183</accession>
<dbReference type="InterPro" id="IPR000719">
    <property type="entry name" value="Prot_kinase_dom"/>
</dbReference>
<feature type="transmembrane region" description="Helical" evidence="11">
    <location>
        <begin position="394"/>
        <end position="417"/>
    </location>
</feature>
<evidence type="ECO:0000256" key="8">
    <source>
        <dbReference type="ARBA" id="ARBA00048679"/>
    </source>
</evidence>
<dbReference type="EC" id="2.7.11.1" evidence="1"/>
<feature type="compositionally biased region" description="Low complexity" evidence="10">
    <location>
        <begin position="870"/>
        <end position="882"/>
    </location>
</feature>
<keyword evidence="11" id="KW-0472">Membrane</keyword>
<dbReference type="PANTHER" id="PTHR44329">
    <property type="entry name" value="SERINE/THREONINE-PROTEIN KINASE TNNI3K-RELATED"/>
    <property type="match status" value="1"/>
</dbReference>
<dbReference type="InterPro" id="IPR017441">
    <property type="entry name" value="Protein_kinase_ATP_BS"/>
</dbReference>
<keyword evidence="2" id="KW-0723">Serine/threonine-protein kinase</keyword>
<dbReference type="SUPFAM" id="SSF56112">
    <property type="entry name" value="Protein kinase-like (PK-like)"/>
    <property type="match status" value="1"/>
</dbReference>
<evidence type="ECO:0000256" key="9">
    <source>
        <dbReference type="PROSITE-ProRule" id="PRU10141"/>
    </source>
</evidence>
<keyword evidence="11" id="KW-1133">Transmembrane helix</keyword>
<name>A0AAD5H183_9CHLO</name>
<comment type="caution">
    <text evidence="13">The sequence shown here is derived from an EMBL/GenBank/DDBJ whole genome shotgun (WGS) entry which is preliminary data.</text>
</comment>
<organism evidence="13 14">
    <name type="scientific">Chlorella ohadii</name>
    <dbReference type="NCBI Taxonomy" id="2649997"/>
    <lineage>
        <taxon>Eukaryota</taxon>
        <taxon>Viridiplantae</taxon>
        <taxon>Chlorophyta</taxon>
        <taxon>core chlorophytes</taxon>
        <taxon>Trebouxiophyceae</taxon>
        <taxon>Chlorellales</taxon>
        <taxon>Chlorellaceae</taxon>
        <taxon>Chlorella clade</taxon>
        <taxon>Chlorella</taxon>
    </lineage>
</organism>
<feature type="domain" description="Protein kinase" evidence="12">
    <location>
        <begin position="549"/>
        <end position="795"/>
    </location>
</feature>
<feature type="region of interest" description="Disordered" evidence="10">
    <location>
        <begin position="870"/>
        <end position="916"/>
    </location>
</feature>
<dbReference type="InterPro" id="IPR051681">
    <property type="entry name" value="Ser/Thr_Kinases-Pseudokinases"/>
</dbReference>
<feature type="binding site" evidence="9">
    <location>
        <position position="576"/>
    </location>
    <ligand>
        <name>ATP</name>
        <dbReference type="ChEBI" id="CHEBI:30616"/>
    </ligand>
</feature>
<dbReference type="Proteomes" id="UP001205105">
    <property type="component" value="Unassembled WGS sequence"/>
</dbReference>
<keyword evidence="11" id="KW-0812">Transmembrane</keyword>
<keyword evidence="14" id="KW-1185">Reference proteome</keyword>
<evidence type="ECO:0000256" key="6">
    <source>
        <dbReference type="ARBA" id="ARBA00022840"/>
    </source>
</evidence>
<dbReference type="PROSITE" id="PS50011">
    <property type="entry name" value="PROTEIN_KINASE_DOM"/>
    <property type="match status" value="1"/>
</dbReference>
<reference evidence="13" key="1">
    <citation type="submission" date="2020-11" db="EMBL/GenBank/DDBJ databases">
        <title>Chlorella ohadii genome sequencing and assembly.</title>
        <authorList>
            <person name="Murik O."/>
            <person name="Treves H."/>
            <person name="Kedem I."/>
            <person name="Shotland Y."/>
            <person name="Kaplan A."/>
        </authorList>
    </citation>
    <scope>NUCLEOTIDE SEQUENCE</scope>
    <source>
        <strain evidence="13">1</strain>
    </source>
</reference>
<dbReference type="GO" id="GO:0004674">
    <property type="term" value="F:protein serine/threonine kinase activity"/>
    <property type="evidence" value="ECO:0007669"/>
    <property type="project" value="UniProtKB-KW"/>
</dbReference>
<dbReference type="Pfam" id="PF00069">
    <property type="entry name" value="Pkinase"/>
    <property type="match status" value="1"/>
</dbReference>
<comment type="catalytic activity">
    <reaction evidence="7">
        <text>L-threonyl-[protein] + ATP = O-phospho-L-threonyl-[protein] + ADP + H(+)</text>
        <dbReference type="Rhea" id="RHEA:46608"/>
        <dbReference type="Rhea" id="RHEA-COMP:11060"/>
        <dbReference type="Rhea" id="RHEA-COMP:11605"/>
        <dbReference type="ChEBI" id="CHEBI:15378"/>
        <dbReference type="ChEBI" id="CHEBI:30013"/>
        <dbReference type="ChEBI" id="CHEBI:30616"/>
        <dbReference type="ChEBI" id="CHEBI:61977"/>
        <dbReference type="ChEBI" id="CHEBI:456216"/>
        <dbReference type="EC" id="2.7.11.1"/>
    </reaction>
</comment>
<dbReference type="Gene3D" id="1.10.510.10">
    <property type="entry name" value="Transferase(Phosphotransferase) domain 1"/>
    <property type="match status" value="1"/>
</dbReference>
<dbReference type="AlphaFoldDB" id="A0AAD5H183"/>
<evidence type="ECO:0000256" key="10">
    <source>
        <dbReference type="SAM" id="MobiDB-lite"/>
    </source>
</evidence>
<keyword evidence="4 9" id="KW-0547">Nucleotide-binding</keyword>
<protein>
    <recommendedName>
        <fullName evidence="1">non-specific serine/threonine protein kinase</fullName>
        <ecNumber evidence="1">2.7.11.1</ecNumber>
    </recommendedName>
</protein>
<feature type="compositionally biased region" description="Low complexity" evidence="10">
    <location>
        <begin position="467"/>
        <end position="476"/>
    </location>
</feature>
<sequence length="916" mass="97060">MPRIPSHLYLALQPPPHTTPTGFPTASVFGDQKVFKFTELLGQGIEGADLPCDASMVPGKCVLPVLGEAVLVCHAMGYVCRAVTFYLNGLDGCSDQPVAVLKREVPLPDNSWVSPHVSTIINIEPPTSYPFFLYEQEATVQVPTETDLAANSVSLADNGTAWWGCASGQCVASGADVAVLDGMPSAEACCRACAARYDGTPVATQTGQPCNAWNYCDRPDGCSFAGSSSSPFPLRLSYQQCQLRYAFLSNITFGSPLIVAAKGNASEFSCGSPLSFFSPELPSFTKMPGRGLFLYGSYNCTPSLRPGWDCSPLSTNLTELAQDCLDDPKCLSMPIKQALPPVWGFYNASSRYRGFRKADATNLLIVPTTNLYIPKDKAAAASSGSSSGSLSTGAIAGIAVGAAAGAAVVAGLVWVAVRRRRQRLRASATAGDATLEGGKGCMLDPASSGSSHLVGCRLGSANGSSALASPAAGNGLTPQNRSGSPRAREGAPLAELLERVASVEAAAATQLGTNSAVTEHGLISAESLPPRLREFLVPPSAVTYCRWPNGRPQEIGAGATSRVFKAILNGETVAAKEIDLVTSQLKQDAFITEALRLQQLRHPNVVGLMGIALTPSSGVLLLEYCQGRDLHAALDVLALGTQDRLFGWYRRGKRVVLEVARALNYLHSKNVIHLDVKSPNVLLTDNGTAKLADVGFSQEKLHTFLSDVQNVGTFAWAAPELLLAQQCTQKVDIYSWGVLLWEIVTGERPQRGQLRLPHVPQECPLGVSDLLLQCLHQDPDQRPTALELMQRLERLVGPPRHALPVAGGSGTNGAPARPTLLPVRVAVPQSGMASPFAALAGIALPSQQQQQLQQQQQQVQSAFAAAAQAAFAPSAPPQQQQAMPSPFTPRAAAALASRQQQEQQQQQQEYQGAAAT</sequence>
<evidence type="ECO:0000256" key="2">
    <source>
        <dbReference type="ARBA" id="ARBA00022527"/>
    </source>
</evidence>
<evidence type="ECO:0000259" key="12">
    <source>
        <dbReference type="PROSITE" id="PS50011"/>
    </source>
</evidence>
<dbReference type="SMART" id="SM00220">
    <property type="entry name" value="S_TKc"/>
    <property type="match status" value="1"/>
</dbReference>
<dbReference type="GO" id="GO:0005524">
    <property type="term" value="F:ATP binding"/>
    <property type="evidence" value="ECO:0007669"/>
    <property type="project" value="UniProtKB-UniRule"/>
</dbReference>
<feature type="compositionally biased region" description="Low complexity" evidence="10">
    <location>
        <begin position="891"/>
        <end position="916"/>
    </location>
</feature>
<feature type="region of interest" description="Disordered" evidence="10">
    <location>
        <begin position="467"/>
        <end position="489"/>
    </location>
</feature>
<gene>
    <name evidence="13" type="ORF">COHA_008789</name>
</gene>
<keyword evidence="3" id="KW-0808">Transferase</keyword>
<evidence type="ECO:0000256" key="11">
    <source>
        <dbReference type="SAM" id="Phobius"/>
    </source>
</evidence>
<keyword evidence="6 9" id="KW-0067">ATP-binding</keyword>
<keyword evidence="5" id="KW-0418">Kinase</keyword>
<evidence type="ECO:0000256" key="5">
    <source>
        <dbReference type="ARBA" id="ARBA00022777"/>
    </source>
</evidence>
<proteinExistence type="predicted"/>
<evidence type="ECO:0000256" key="7">
    <source>
        <dbReference type="ARBA" id="ARBA00047899"/>
    </source>
</evidence>
<evidence type="ECO:0000313" key="14">
    <source>
        <dbReference type="Proteomes" id="UP001205105"/>
    </source>
</evidence>
<evidence type="ECO:0000256" key="1">
    <source>
        <dbReference type="ARBA" id="ARBA00012513"/>
    </source>
</evidence>
<dbReference type="PROSITE" id="PS00107">
    <property type="entry name" value="PROTEIN_KINASE_ATP"/>
    <property type="match status" value="1"/>
</dbReference>
<dbReference type="EMBL" id="JADXDR010000155">
    <property type="protein sequence ID" value="KAI7837348.1"/>
    <property type="molecule type" value="Genomic_DNA"/>
</dbReference>
<dbReference type="InterPro" id="IPR008271">
    <property type="entry name" value="Ser/Thr_kinase_AS"/>
</dbReference>
<dbReference type="InterPro" id="IPR011009">
    <property type="entry name" value="Kinase-like_dom_sf"/>
</dbReference>
<comment type="catalytic activity">
    <reaction evidence="8">
        <text>L-seryl-[protein] + ATP = O-phospho-L-seryl-[protein] + ADP + H(+)</text>
        <dbReference type="Rhea" id="RHEA:17989"/>
        <dbReference type="Rhea" id="RHEA-COMP:9863"/>
        <dbReference type="Rhea" id="RHEA-COMP:11604"/>
        <dbReference type="ChEBI" id="CHEBI:15378"/>
        <dbReference type="ChEBI" id="CHEBI:29999"/>
        <dbReference type="ChEBI" id="CHEBI:30616"/>
        <dbReference type="ChEBI" id="CHEBI:83421"/>
        <dbReference type="ChEBI" id="CHEBI:456216"/>
        <dbReference type="EC" id="2.7.11.1"/>
    </reaction>
</comment>
<evidence type="ECO:0000256" key="3">
    <source>
        <dbReference type="ARBA" id="ARBA00022679"/>
    </source>
</evidence>